<accession>A0A8K0RZB5</accession>
<dbReference type="AlphaFoldDB" id="A0A8K0RZB5"/>
<keyword evidence="2" id="KW-1185">Reference proteome</keyword>
<organism evidence="1 2">
    <name type="scientific">Fusarium tricinctum</name>
    <dbReference type="NCBI Taxonomy" id="61284"/>
    <lineage>
        <taxon>Eukaryota</taxon>
        <taxon>Fungi</taxon>
        <taxon>Dikarya</taxon>
        <taxon>Ascomycota</taxon>
        <taxon>Pezizomycotina</taxon>
        <taxon>Sordariomycetes</taxon>
        <taxon>Hypocreomycetidae</taxon>
        <taxon>Hypocreales</taxon>
        <taxon>Nectriaceae</taxon>
        <taxon>Fusarium</taxon>
        <taxon>Fusarium tricinctum species complex</taxon>
    </lineage>
</organism>
<sequence length="75" mass="8643">MIYRYMRLSFIAIAAQVRSQVSFYAFPSRSWSWGKRPSAQVVGQRRLLPDSCCVLRAILISQIKCIHELAGLERI</sequence>
<comment type="caution">
    <text evidence="1">The sequence shown here is derived from an EMBL/GenBank/DDBJ whole genome shotgun (WGS) entry which is preliminary data.</text>
</comment>
<gene>
    <name evidence="1" type="ORF">BKA59DRAFT_471737</name>
</gene>
<evidence type="ECO:0000313" key="2">
    <source>
        <dbReference type="Proteomes" id="UP000813427"/>
    </source>
</evidence>
<dbReference type="Proteomes" id="UP000813427">
    <property type="component" value="Unassembled WGS sequence"/>
</dbReference>
<dbReference type="EMBL" id="JAGPXF010000003">
    <property type="protein sequence ID" value="KAH7251185.1"/>
    <property type="molecule type" value="Genomic_DNA"/>
</dbReference>
<reference evidence="1" key="1">
    <citation type="journal article" date="2021" name="Nat. Commun.">
        <title>Genetic determinants of endophytism in the Arabidopsis root mycobiome.</title>
        <authorList>
            <person name="Mesny F."/>
            <person name="Miyauchi S."/>
            <person name="Thiergart T."/>
            <person name="Pickel B."/>
            <person name="Atanasova L."/>
            <person name="Karlsson M."/>
            <person name="Huettel B."/>
            <person name="Barry K.W."/>
            <person name="Haridas S."/>
            <person name="Chen C."/>
            <person name="Bauer D."/>
            <person name="Andreopoulos W."/>
            <person name="Pangilinan J."/>
            <person name="LaButti K."/>
            <person name="Riley R."/>
            <person name="Lipzen A."/>
            <person name="Clum A."/>
            <person name="Drula E."/>
            <person name="Henrissat B."/>
            <person name="Kohler A."/>
            <person name="Grigoriev I.V."/>
            <person name="Martin F.M."/>
            <person name="Hacquard S."/>
        </authorList>
    </citation>
    <scope>NUCLEOTIDE SEQUENCE</scope>
    <source>
        <strain evidence="1">MPI-SDFR-AT-0068</strain>
    </source>
</reference>
<protein>
    <submittedName>
        <fullName evidence="1">Uncharacterized protein</fullName>
    </submittedName>
</protein>
<proteinExistence type="predicted"/>
<name>A0A8K0RZB5_9HYPO</name>
<evidence type="ECO:0000313" key="1">
    <source>
        <dbReference type="EMBL" id="KAH7251185.1"/>
    </source>
</evidence>